<evidence type="ECO:0000313" key="2">
    <source>
        <dbReference type="Proteomes" id="UP000800984"/>
    </source>
</evidence>
<dbReference type="RefSeq" id="WP_166077976.1">
    <property type="nucleotide sequence ID" value="NZ_JAAJBT010000008.1"/>
</dbReference>
<dbReference type="PROSITE" id="PS51257">
    <property type="entry name" value="PROKAR_LIPOPROTEIN"/>
    <property type="match status" value="1"/>
</dbReference>
<proteinExistence type="predicted"/>
<reference evidence="1 2" key="1">
    <citation type="submission" date="2020-02" db="EMBL/GenBank/DDBJ databases">
        <authorList>
            <person name="Chen W.-M."/>
        </authorList>
    </citation>
    <scope>NUCLEOTIDE SEQUENCE [LARGE SCALE GENOMIC DNA]</scope>
    <source>
        <strain evidence="1 2">KDG-16</strain>
    </source>
</reference>
<organism evidence="1 2">
    <name type="scientific">Flavobacterium difficile</name>
    <dbReference type="NCBI Taxonomy" id="2709659"/>
    <lineage>
        <taxon>Bacteria</taxon>
        <taxon>Pseudomonadati</taxon>
        <taxon>Bacteroidota</taxon>
        <taxon>Flavobacteriia</taxon>
        <taxon>Flavobacteriales</taxon>
        <taxon>Flavobacteriaceae</taxon>
        <taxon>Flavobacterium</taxon>
    </lineage>
</organism>
<sequence length="217" mass="25964">MRIYKSLSILLIFLFISCKQNEEKKSLPEKKDNFKISKTENINIEPKTDINILIENFRDFRNAVYQKNKVKVKRFIDFPIYNENNEIWYLENIANEEFLKKLTEKITPFPESEFDKHFDKIFTKLFISGILKIKSEILFNEGEYETIELTEKNTKYKIYANYYKKSNEIVLNLTTVSPIKVNDGENEIIEKSEYNVIYYFKIENGENIKFKQIRIAG</sequence>
<evidence type="ECO:0000313" key="1">
    <source>
        <dbReference type="EMBL" id="NHM02841.1"/>
    </source>
</evidence>
<comment type="caution">
    <text evidence="1">The sequence shown here is derived from an EMBL/GenBank/DDBJ whole genome shotgun (WGS) entry which is preliminary data.</text>
</comment>
<name>A0ABX0I6S8_9FLAO</name>
<evidence type="ECO:0008006" key="3">
    <source>
        <dbReference type="Google" id="ProtNLM"/>
    </source>
</evidence>
<keyword evidence="2" id="KW-1185">Reference proteome</keyword>
<gene>
    <name evidence="1" type="ORF">G4D72_12060</name>
</gene>
<dbReference type="EMBL" id="JAAJBT010000008">
    <property type="protein sequence ID" value="NHM02841.1"/>
    <property type="molecule type" value="Genomic_DNA"/>
</dbReference>
<dbReference type="Proteomes" id="UP000800984">
    <property type="component" value="Unassembled WGS sequence"/>
</dbReference>
<protein>
    <recommendedName>
        <fullName evidence="3">Lipoprotein</fullName>
    </recommendedName>
</protein>
<accession>A0ABX0I6S8</accession>